<gene>
    <name evidence="8" type="ORF">SEMRO_211_G087810.1</name>
</gene>
<evidence type="ECO:0000313" key="8">
    <source>
        <dbReference type="EMBL" id="CAB9504850.1"/>
    </source>
</evidence>
<keyword evidence="2 6" id="KW-0812">Transmembrane</keyword>
<name>A0A9N8HA22_9STRA</name>
<keyword evidence="4 6" id="KW-0472">Membrane</keyword>
<evidence type="ECO:0000256" key="1">
    <source>
        <dbReference type="ARBA" id="ARBA00004370"/>
    </source>
</evidence>
<evidence type="ECO:0000256" key="2">
    <source>
        <dbReference type="ARBA" id="ARBA00022692"/>
    </source>
</evidence>
<keyword evidence="9" id="KW-1185">Reference proteome</keyword>
<proteinExistence type="predicted"/>
<feature type="transmembrane region" description="Helical" evidence="6">
    <location>
        <begin position="334"/>
        <end position="354"/>
    </location>
</feature>
<evidence type="ECO:0000256" key="5">
    <source>
        <dbReference type="SAM" id="MobiDB-lite"/>
    </source>
</evidence>
<feature type="transmembrane region" description="Helical" evidence="6">
    <location>
        <begin position="116"/>
        <end position="135"/>
    </location>
</feature>
<dbReference type="Gene3D" id="2.30.30.60">
    <property type="match status" value="1"/>
</dbReference>
<sequence>MDSNENPTKEVEMNGTSPPEAPTPSGDFTPVAPRGGRAALVKRASAFFFGFDQEEEDEEVYHDHALSALTSFTAGESGDENKKSGVSQRSRGRLAVQSSTISPFKSVMSFGFNTKALIFCLIWFAVAFLVPGIAITESQIWQNINDPDVLFEFVTTVCVIPAIWIFMVWAAARVIRSGFNENNEGAKSCWARYKPSRTAFLMLLCITIELGDAICREIVYEDRQDMTQFLIDRALAFSMFAFWTSLLDDGVVVVQQFATKAETAVKAAKKTQKWKGFMKDMSHFGDKELDRAYAIPGGSRSPARVLADVIGVYATLGKAIGFVFLFLYMVGVDLYSSLVTLGVSVLFVGLIQSLHINDALSNLLPIAIGNAFHLGEIVSVSSAGGAPGDNPSTCLTGFVEGITWSHVVIRDFKRKQVFIPHNEMTNMSIYNWSRRPSKMISCTVTFNITHGAGGPARVSALRTFIKNWVKKHQDIEQKLYSKVALEVNSEGQAEIEIVCYHNVTASSKKVKAEIGIMIMEAAKRMQLCLVHPLLLSKEPWMGFDTGSATKEDAEVEAEALIDSLDEDSSNNAKQATAVPTETLLADLMPSQGLSELAGTAKAKKA</sequence>
<evidence type="ECO:0000256" key="3">
    <source>
        <dbReference type="ARBA" id="ARBA00022989"/>
    </source>
</evidence>
<dbReference type="OrthoDB" id="10619522at2759"/>
<feature type="transmembrane region" description="Helical" evidence="6">
    <location>
        <begin position="305"/>
        <end position="328"/>
    </location>
</feature>
<accession>A0A9N8HA22</accession>
<dbReference type="SUPFAM" id="SSF50182">
    <property type="entry name" value="Sm-like ribonucleoproteins"/>
    <property type="match status" value="1"/>
</dbReference>
<feature type="region of interest" description="Disordered" evidence="5">
    <location>
        <begin position="1"/>
        <end position="34"/>
    </location>
</feature>
<reference evidence="8" key="1">
    <citation type="submission" date="2020-06" db="EMBL/GenBank/DDBJ databases">
        <authorList>
            <consortium name="Plant Systems Biology data submission"/>
        </authorList>
    </citation>
    <scope>NUCLEOTIDE SEQUENCE</scope>
    <source>
        <strain evidence="8">D6</strain>
    </source>
</reference>
<evidence type="ECO:0000313" key="9">
    <source>
        <dbReference type="Proteomes" id="UP001153069"/>
    </source>
</evidence>
<dbReference type="PANTHER" id="PTHR30566">
    <property type="entry name" value="YNAI-RELATED MECHANOSENSITIVE ION CHANNEL"/>
    <property type="match status" value="1"/>
</dbReference>
<dbReference type="PANTHER" id="PTHR30566:SF5">
    <property type="entry name" value="MECHANOSENSITIVE ION CHANNEL PROTEIN 1, MITOCHONDRIAL-RELATED"/>
    <property type="match status" value="1"/>
</dbReference>
<dbReference type="Proteomes" id="UP001153069">
    <property type="component" value="Unassembled WGS sequence"/>
</dbReference>
<dbReference type="InterPro" id="IPR006685">
    <property type="entry name" value="MscS_channel_2nd"/>
</dbReference>
<dbReference type="GO" id="GO:0016020">
    <property type="term" value="C:membrane"/>
    <property type="evidence" value="ECO:0007669"/>
    <property type="project" value="UniProtKB-SubCell"/>
</dbReference>
<dbReference type="AlphaFoldDB" id="A0A9N8HA22"/>
<dbReference type="Pfam" id="PF00924">
    <property type="entry name" value="MS_channel_2nd"/>
    <property type="match status" value="1"/>
</dbReference>
<dbReference type="InterPro" id="IPR010920">
    <property type="entry name" value="LSM_dom_sf"/>
</dbReference>
<feature type="domain" description="Mechanosensitive ion channel MscS" evidence="7">
    <location>
        <begin position="366"/>
        <end position="434"/>
    </location>
</feature>
<dbReference type="GO" id="GO:0055085">
    <property type="term" value="P:transmembrane transport"/>
    <property type="evidence" value="ECO:0007669"/>
    <property type="project" value="InterPro"/>
</dbReference>
<keyword evidence="3 6" id="KW-1133">Transmembrane helix</keyword>
<evidence type="ECO:0000259" key="7">
    <source>
        <dbReference type="Pfam" id="PF00924"/>
    </source>
</evidence>
<comment type="caution">
    <text evidence="8">The sequence shown here is derived from an EMBL/GenBank/DDBJ whole genome shotgun (WGS) entry which is preliminary data.</text>
</comment>
<comment type="subcellular location">
    <subcellularLocation>
        <location evidence="1">Membrane</location>
    </subcellularLocation>
</comment>
<evidence type="ECO:0000256" key="4">
    <source>
        <dbReference type="ARBA" id="ARBA00023136"/>
    </source>
</evidence>
<dbReference type="InterPro" id="IPR023408">
    <property type="entry name" value="MscS_beta-dom_sf"/>
</dbReference>
<evidence type="ECO:0000256" key="6">
    <source>
        <dbReference type="SAM" id="Phobius"/>
    </source>
</evidence>
<organism evidence="8 9">
    <name type="scientific">Seminavis robusta</name>
    <dbReference type="NCBI Taxonomy" id="568900"/>
    <lineage>
        <taxon>Eukaryota</taxon>
        <taxon>Sar</taxon>
        <taxon>Stramenopiles</taxon>
        <taxon>Ochrophyta</taxon>
        <taxon>Bacillariophyta</taxon>
        <taxon>Bacillariophyceae</taxon>
        <taxon>Bacillariophycidae</taxon>
        <taxon>Naviculales</taxon>
        <taxon>Naviculaceae</taxon>
        <taxon>Seminavis</taxon>
    </lineage>
</organism>
<feature type="transmembrane region" description="Helical" evidence="6">
    <location>
        <begin position="150"/>
        <end position="172"/>
    </location>
</feature>
<protein>
    <recommendedName>
        <fullName evidence="7">Mechanosensitive ion channel MscS domain-containing protein</fullName>
    </recommendedName>
</protein>
<dbReference type="EMBL" id="CAICTM010000210">
    <property type="protein sequence ID" value="CAB9504850.1"/>
    <property type="molecule type" value="Genomic_DNA"/>
</dbReference>